<evidence type="ECO:0000313" key="2">
    <source>
        <dbReference type="Proteomes" id="UP000234681"/>
    </source>
</evidence>
<dbReference type="Proteomes" id="UP000234681">
    <property type="component" value="Chromosome 8"/>
</dbReference>
<gene>
    <name evidence="1" type="ORF">rCG_56632</name>
</gene>
<protein>
    <submittedName>
        <fullName evidence="1">RCG56632</fullName>
    </submittedName>
</protein>
<sequence>MDARNQTQSFGKSSKCPLGISFKIKMWEDCWLEGGAQVPPSAEQLLVASLPSTPLSSIWATSRFQSMTAWGLQSHFLL</sequence>
<accession>A6KEU0</accession>
<name>A6KEU0_RAT</name>
<proteinExistence type="predicted"/>
<reference evidence="2" key="1">
    <citation type="submission" date="2005-09" db="EMBL/GenBank/DDBJ databases">
        <authorList>
            <person name="Mural R.J."/>
            <person name="Li P.W."/>
            <person name="Adams M.D."/>
            <person name="Amanatides P.G."/>
            <person name="Baden-Tillson H."/>
            <person name="Barnstead M."/>
            <person name="Chin S.H."/>
            <person name="Dew I."/>
            <person name="Evans C.A."/>
            <person name="Ferriera S."/>
            <person name="Flanigan M."/>
            <person name="Fosler C."/>
            <person name="Glodek A."/>
            <person name="Gu Z."/>
            <person name="Holt R.A."/>
            <person name="Jennings D."/>
            <person name="Kraft C.L."/>
            <person name="Lu F."/>
            <person name="Nguyen T."/>
            <person name="Nusskern D.R."/>
            <person name="Pfannkoch C.M."/>
            <person name="Sitter C."/>
            <person name="Sutton G.G."/>
            <person name="Venter J.C."/>
            <person name="Wang Z."/>
            <person name="Woodage T."/>
            <person name="Zheng X.H."/>
            <person name="Zhong F."/>
        </authorList>
    </citation>
    <scope>NUCLEOTIDE SEQUENCE [LARGE SCALE GENOMIC DNA]</scope>
    <source>
        <strain>BN</strain>
        <strain evidence="2">Sprague-Dawley</strain>
    </source>
</reference>
<dbReference type="EMBL" id="CH474041">
    <property type="protein sequence ID" value="EDL84191.1"/>
    <property type="molecule type" value="Genomic_DNA"/>
</dbReference>
<evidence type="ECO:0000313" key="1">
    <source>
        <dbReference type="EMBL" id="EDL84191.1"/>
    </source>
</evidence>
<dbReference type="AlphaFoldDB" id="A6KEU0"/>
<organism evidence="1 2">
    <name type="scientific">Rattus norvegicus</name>
    <name type="common">Rat</name>
    <dbReference type="NCBI Taxonomy" id="10116"/>
    <lineage>
        <taxon>Eukaryota</taxon>
        <taxon>Metazoa</taxon>
        <taxon>Chordata</taxon>
        <taxon>Craniata</taxon>
        <taxon>Vertebrata</taxon>
        <taxon>Euteleostomi</taxon>
        <taxon>Mammalia</taxon>
        <taxon>Eutheria</taxon>
        <taxon>Euarchontoglires</taxon>
        <taxon>Glires</taxon>
        <taxon>Rodentia</taxon>
        <taxon>Myomorpha</taxon>
        <taxon>Muroidea</taxon>
        <taxon>Muridae</taxon>
        <taxon>Murinae</taxon>
        <taxon>Rattus</taxon>
    </lineage>
</organism>